<dbReference type="GO" id="GO:0000155">
    <property type="term" value="F:phosphorelay sensor kinase activity"/>
    <property type="evidence" value="ECO:0007669"/>
    <property type="project" value="TreeGrafter"/>
</dbReference>
<keyword evidence="2" id="KW-0472">Membrane</keyword>
<dbReference type="Gene3D" id="1.20.5.1930">
    <property type="match status" value="1"/>
</dbReference>
<evidence type="ECO:0000256" key="1">
    <source>
        <dbReference type="ARBA" id="ARBA00022553"/>
    </source>
</evidence>
<accession>A0A5B8UJ62</accession>
<dbReference type="Gene3D" id="2.130.10.10">
    <property type="entry name" value="YVTN repeat-like/Quinoprotein amine dehydrogenase"/>
    <property type="match status" value="3"/>
</dbReference>
<evidence type="ECO:0000313" key="5">
    <source>
        <dbReference type="Proteomes" id="UP000321204"/>
    </source>
</evidence>
<dbReference type="OrthoDB" id="9778366at2"/>
<feature type="transmembrane region" description="Helical" evidence="2">
    <location>
        <begin position="20"/>
        <end position="39"/>
    </location>
</feature>
<name>A0A5B8UJ62_9BACT</name>
<dbReference type="KEGG" id="fgg:FSB75_09905"/>
<dbReference type="SUPFAM" id="SSF50998">
    <property type="entry name" value="Quinoprotein alcohol dehydrogenase-like"/>
    <property type="match status" value="2"/>
</dbReference>
<keyword evidence="1" id="KW-0597">Phosphoprotein</keyword>
<dbReference type="EMBL" id="CP042433">
    <property type="protein sequence ID" value="QEC56189.1"/>
    <property type="molecule type" value="Genomic_DNA"/>
</dbReference>
<feature type="domain" description="Two component regulator three Y" evidence="3">
    <location>
        <begin position="750"/>
        <end position="802"/>
    </location>
</feature>
<organism evidence="4 5">
    <name type="scientific">Flavisolibacter ginsenosidimutans</name>
    <dbReference type="NCBI Taxonomy" id="661481"/>
    <lineage>
        <taxon>Bacteria</taxon>
        <taxon>Pseudomonadati</taxon>
        <taxon>Bacteroidota</taxon>
        <taxon>Chitinophagia</taxon>
        <taxon>Chitinophagales</taxon>
        <taxon>Chitinophagaceae</taxon>
        <taxon>Flavisolibacter</taxon>
    </lineage>
</organism>
<feature type="transmembrane region" description="Helical" evidence="2">
    <location>
        <begin position="810"/>
        <end position="827"/>
    </location>
</feature>
<evidence type="ECO:0000259" key="3">
    <source>
        <dbReference type="Pfam" id="PF07495"/>
    </source>
</evidence>
<proteinExistence type="predicted"/>
<dbReference type="InterPro" id="IPR011047">
    <property type="entry name" value="Quinoprotein_ADH-like_sf"/>
</dbReference>
<protein>
    <recommendedName>
        <fullName evidence="3">Two component regulator three Y domain-containing protein</fullName>
    </recommendedName>
</protein>
<gene>
    <name evidence="4" type="ORF">FSB75_09905</name>
</gene>
<evidence type="ECO:0000313" key="4">
    <source>
        <dbReference type="EMBL" id="QEC56189.1"/>
    </source>
</evidence>
<dbReference type="Gene3D" id="2.60.40.10">
    <property type="entry name" value="Immunoglobulins"/>
    <property type="match status" value="1"/>
</dbReference>
<dbReference type="InterPro" id="IPR011123">
    <property type="entry name" value="Y_Y_Y"/>
</dbReference>
<dbReference type="InterPro" id="IPR015943">
    <property type="entry name" value="WD40/YVTN_repeat-like_dom_sf"/>
</dbReference>
<dbReference type="PANTHER" id="PTHR43547:SF2">
    <property type="entry name" value="HYBRID SIGNAL TRANSDUCTION HISTIDINE KINASE C"/>
    <property type="match status" value="1"/>
</dbReference>
<keyword evidence="5" id="KW-1185">Reference proteome</keyword>
<dbReference type="Pfam" id="PF07495">
    <property type="entry name" value="Y_Y_Y"/>
    <property type="match status" value="1"/>
</dbReference>
<dbReference type="Proteomes" id="UP000321204">
    <property type="component" value="Chromosome"/>
</dbReference>
<keyword evidence="2" id="KW-0812">Transmembrane</keyword>
<dbReference type="PANTHER" id="PTHR43547">
    <property type="entry name" value="TWO-COMPONENT HISTIDINE KINASE"/>
    <property type="match status" value="1"/>
</dbReference>
<sequence length="1037" mass="118165">MNCAGGDTETIIFERPKIYFLYRVCFFLLLLCVGLKGSAQSASSFVFTHYSTKDGLAANELYKVQQDREGFLWIATSNGLQRFDGVRFRTFRHEEGNANSLPSNVIQRLFIDKNDVLWGATGKAEFFQFDKSRFTYRQIPVRAAHPEKMLSNETMFVPDENGHLFLLTLGSELLAYDEKKNEFSQEANFIPLPKTWGVTALVQQPGTQKYWLGLQSGGIAIYNRQTGNLSYYGHNVEHEPAIELWGTQMIFFHPLFDKKNHLWAVTWGPGIPLYVQYNLQRPTEPLKISNFWGRIPTYHELNGFVEQSDGRIWIKGLNALAYFDEQVNDFVVVKPSGSDESGIKYEGLSALFEDRDKNLWAGTNNNGLYRFNPSTQIFTNVLHPRRFVKAQTGTGAVMSFIQLKNGSVLSGTWEDAMFQYTKDLKPLPLPAKMPFLLANAYAWSMCASGDSNSIWMGAQPGFWQYNQQAQTARFYDPPVMEKRTVRQIAEDKTGTLWLGTHNFGLFRCVQPKREGKDSVVRVGEVGTSLINKLMADSKGLVWVGTSDKGLYVYDAASARLLHHYYVGINGNDAAPGCSVTCLLEYNDSLVFVADDSRLYSYNRNTATLRVRRITGSVAGTISAMEKDDDGFIWISTTGALYRIHPTNKTAMVFNRQDGILNDQFVLGSSYRLRDGRLLFGTNNSFVAFDPKVAGAMAAAPSIRITSLQVGPQELPVDSVLQLKQLLLTAKNNALAVEFSSLQYNALYPIQYKMENIDNDWRFADADNKVTYPYLPPGHYRLLLRAYKPDGQPAGVTELRIQVKPPWYQTWWFYTLVALAFVIELWWLDRQRSKRKESMQKVRTDIAANLHEEVNTALNNINILSEIARLKSDREPQKAKEYLEQIHTKSHNMIIALDDMLWSLDPENDSMKKTVSRIREFADALMQRHGTLIELLIDKKVEKLELNMKLRHEAFLLFKEGLRSLVEAGTPHCIVHLTAERNKLFFSIEFANEGCDMQQLNNLLQRHDMEVRIQALRAKLDVQLHKSRSMFLLQLPLG</sequence>
<evidence type="ECO:0000256" key="2">
    <source>
        <dbReference type="SAM" id="Phobius"/>
    </source>
</evidence>
<dbReference type="AlphaFoldDB" id="A0A5B8UJ62"/>
<keyword evidence="2" id="KW-1133">Transmembrane helix</keyword>
<reference evidence="4 5" key="1">
    <citation type="journal article" date="2015" name="Int. J. Syst. Evol. Microbiol.">
        <title>Flavisolibacter ginsenosidimutans sp. nov., with ginsenoside-converting activity isolated from soil used for cultivating ginseng.</title>
        <authorList>
            <person name="Zhao Y."/>
            <person name="Liu Q."/>
            <person name="Kang M.S."/>
            <person name="Jin F."/>
            <person name="Yu H."/>
            <person name="Im W.T."/>
        </authorList>
    </citation>
    <scope>NUCLEOTIDE SEQUENCE [LARGE SCALE GENOMIC DNA]</scope>
    <source>
        <strain evidence="4 5">Gsoil 636</strain>
    </source>
</reference>
<dbReference type="InterPro" id="IPR013783">
    <property type="entry name" value="Ig-like_fold"/>
</dbReference>